<evidence type="ECO:0000313" key="2">
    <source>
        <dbReference type="Proteomes" id="UP000198559"/>
    </source>
</evidence>
<dbReference type="AlphaFoldDB" id="A0A1H6M4T9"/>
<protein>
    <submittedName>
        <fullName evidence="1">Uncharacterized protein</fullName>
    </submittedName>
</protein>
<proteinExistence type="predicted"/>
<dbReference type="EMBL" id="CVUD02000244">
    <property type="protein sequence ID" value="SEH92450.1"/>
    <property type="molecule type" value="Genomic_DNA"/>
</dbReference>
<dbReference type="Proteomes" id="UP000198559">
    <property type="component" value="Unassembled WGS sequence"/>
</dbReference>
<sequence>MTVLRTDWMKKCEDKAVLLLEGNDDCNIIKKFRQDNNVRE</sequence>
<gene>
    <name evidence="1" type="ORF">BAZSYMB_GCONTIG00674_1</name>
</gene>
<organism evidence="1 2">
    <name type="scientific">Bathymodiolus azoricus thioautotrophic gill symbiont</name>
    <dbReference type="NCBI Taxonomy" id="235205"/>
    <lineage>
        <taxon>Bacteria</taxon>
        <taxon>Pseudomonadati</taxon>
        <taxon>Pseudomonadota</taxon>
        <taxon>Gammaproteobacteria</taxon>
        <taxon>sulfur-oxidizing symbionts</taxon>
    </lineage>
</organism>
<evidence type="ECO:0000313" key="1">
    <source>
        <dbReference type="EMBL" id="SEH92450.1"/>
    </source>
</evidence>
<accession>A0A1H6M4T9</accession>
<reference evidence="2" key="1">
    <citation type="submission" date="2016-06" db="EMBL/GenBank/DDBJ databases">
        <authorList>
            <person name="Petersen J."/>
            <person name="Sayavedra L."/>
        </authorList>
    </citation>
    <scope>NUCLEOTIDE SEQUENCE [LARGE SCALE GENOMIC DNA]</scope>
    <source>
        <strain evidence="2">BazSymB</strain>
    </source>
</reference>
<name>A0A1H6M4T9_9GAMM</name>